<dbReference type="OrthoDB" id="6297725at2"/>
<gene>
    <name evidence="1" type="ORF">A7985_10975</name>
</gene>
<dbReference type="EMBL" id="MAUJ01000003">
    <property type="protein sequence ID" value="OCQ21149.1"/>
    <property type="molecule type" value="Genomic_DNA"/>
</dbReference>
<protein>
    <submittedName>
        <fullName evidence="1">Uncharacterized protein</fullName>
    </submittedName>
</protein>
<dbReference type="RefSeq" id="WP_065790519.1">
    <property type="nucleotide sequence ID" value="NZ_MAUJ01000003.1"/>
</dbReference>
<dbReference type="Proteomes" id="UP000093366">
    <property type="component" value="Unassembled WGS sequence"/>
</dbReference>
<name>A0A1C0TQA6_9GAMM</name>
<proteinExistence type="predicted"/>
<evidence type="ECO:0000313" key="1">
    <source>
        <dbReference type="EMBL" id="OCQ21149.1"/>
    </source>
</evidence>
<sequence>MNNLSQLHQQLCNSHGFLINQNNQEATKYLADKIPQFTKGVCYEYRAAELNHPCDFLVAYDTSEQTMRQLRELFSSIQQHQSQSINHFLDLYYEHRCLRDIQLIWLSFDWSKNHYPVIPTFYISTQHYSYVKGEKLYDTVQYALSTLAPQSLVLGNALVRKLDLGKLNHIGFTFARESLKTKFTITLDCDKVLQQLEMLNWQGSVNKLKPILDIASQLSKTVQISISFTDVLSNKIEVELPWVRQASSNYVDTNFIDNVIHICGDDTNYCRLTELAKWLENNPNNKAFYTKFSIFEDDSCNLKSYLHSSPQPKKRLFG</sequence>
<organism evidence="1 2">
    <name type="scientific">Pseudoalteromonas luteoviolacea</name>
    <dbReference type="NCBI Taxonomy" id="43657"/>
    <lineage>
        <taxon>Bacteria</taxon>
        <taxon>Pseudomonadati</taxon>
        <taxon>Pseudomonadota</taxon>
        <taxon>Gammaproteobacteria</taxon>
        <taxon>Alteromonadales</taxon>
        <taxon>Pseudoalteromonadaceae</taxon>
        <taxon>Pseudoalteromonas</taxon>
    </lineage>
</organism>
<evidence type="ECO:0000313" key="2">
    <source>
        <dbReference type="Proteomes" id="UP000093366"/>
    </source>
</evidence>
<accession>A0A1C0TQA6</accession>
<dbReference type="AlphaFoldDB" id="A0A1C0TQA6"/>
<reference evidence="2" key="1">
    <citation type="submission" date="2016-07" db="EMBL/GenBank/DDBJ databases">
        <authorList>
            <person name="Florea S."/>
            <person name="Webb J.S."/>
            <person name="Jaromczyk J."/>
            <person name="Schardl C.L."/>
        </authorList>
    </citation>
    <scope>NUCLEOTIDE SEQUENCE [LARGE SCALE GENOMIC DNA]</scope>
    <source>
        <strain evidence="2">IPB1</strain>
    </source>
</reference>
<comment type="caution">
    <text evidence="1">The sequence shown here is derived from an EMBL/GenBank/DDBJ whole genome shotgun (WGS) entry which is preliminary data.</text>
</comment>